<proteinExistence type="predicted"/>
<evidence type="ECO:0000256" key="1">
    <source>
        <dbReference type="SAM" id="MobiDB-lite"/>
    </source>
</evidence>
<accession>A0A4D6NEB8</accession>
<evidence type="ECO:0000313" key="2">
    <source>
        <dbReference type="EMBL" id="QCE12213.1"/>
    </source>
</evidence>
<feature type="compositionally biased region" description="Basic and acidic residues" evidence="1">
    <location>
        <begin position="1"/>
        <end position="20"/>
    </location>
</feature>
<gene>
    <name evidence="2" type="ORF">DEO72_LG10g3454</name>
</gene>
<sequence length="134" mass="14932">MRWRSGEEGNPSKKCDEMKKKKERKTNQDSFITEAVDDLCIAPHILHFFFFSERRTPGPLFHYVSALCAACTVAAPSRRFPAPPHLLLLRPTIIAVSGRSFRLHRCFVQSACTADAPHRRGGCSDAATASIAFV</sequence>
<dbReference type="AlphaFoldDB" id="A0A4D6NEB8"/>
<dbReference type="Proteomes" id="UP000501690">
    <property type="component" value="Linkage Group LG10"/>
</dbReference>
<dbReference type="EMBL" id="CP039354">
    <property type="protein sequence ID" value="QCE12213.1"/>
    <property type="molecule type" value="Genomic_DNA"/>
</dbReference>
<evidence type="ECO:0000313" key="3">
    <source>
        <dbReference type="Proteomes" id="UP000501690"/>
    </source>
</evidence>
<organism evidence="2 3">
    <name type="scientific">Vigna unguiculata</name>
    <name type="common">Cowpea</name>
    <dbReference type="NCBI Taxonomy" id="3917"/>
    <lineage>
        <taxon>Eukaryota</taxon>
        <taxon>Viridiplantae</taxon>
        <taxon>Streptophyta</taxon>
        <taxon>Embryophyta</taxon>
        <taxon>Tracheophyta</taxon>
        <taxon>Spermatophyta</taxon>
        <taxon>Magnoliopsida</taxon>
        <taxon>eudicotyledons</taxon>
        <taxon>Gunneridae</taxon>
        <taxon>Pentapetalae</taxon>
        <taxon>rosids</taxon>
        <taxon>fabids</taxon>
        <taxon>Fabales</taxon>
        <taxon>Fabaceae</taxon>
        <taxon>Papilionoideae</taxon>
        <taxon>50 kb inversion clade</taxon>
        <taxon>NPAAA clade</taxon>
        <taxon>indigoferoid/millettioid clade</taxon>
        <taxon>Phaseoleae</taxon>
        <taxon>Vigna</taxon>
    </lineage>
</organism>
<feature type="region of interest" description="Disordered" evidence="1">
    <location>
        <begin position="1"/>
        <end position="27"/>
    </location>
</feature>
<protein>
    <submittedName>
        <fullName evidence="2">Uncharacterized protein</fullName>
    </submittedName>
</protein>
<reference evidence="2 3" key="1">
    <citation type="submission" date="2019-04" db="EMBL/GenBank/DDBJ databases">
        <title>An improved genome assembly and genetic linkage map for asparagus bean, Vigna unguiculata ssp. sesquipedialis.</title>
        <authorList>
            <person name="Xia Q."/>
            <person name="Zhang R."/>
            <person name="Dong Y."/>
        </authorList>
    </citation>
    <scope>NUCLEOTIDE SEQUENCE [LARGE SCALE GENOMIC DNA]</scope>
    <source>
        <tissue evidence="2">Leaf</tissue>
    </source>
</reference>
<name>A0A4D6NEB8_VIGUN</name>
<keyword evidence="3" id="KW-1185">Reference proteome</keyword>